<dbReference type="Pfam" id="PF03446">
    <property type="entry name" value="NAD_binding_2"/>
    <property type="match status" value="1"/>
</dbReference>
<evidence type="ECO:0000256" key="4">
    <source>
        <dbReference type="SAM" id="MobiDB-lite"/>
    </source>
</evidence>
<dbReference type="Gene3D" id="3.40.50.720">
    <property type="entry name" value="NAD(P)-binding Rossmann-like Domain"/>
    <property type="match status" value="1"/>
</dbReference>
<evidence type="ECO:0000256" key="2">
    <source>
        <dbReference type="ARBA" id="ARBA00023027"/>
    </source>
</evidence>
<evidence type="ECO:0000313" key="7">
    <source>
        <dbReference type="EMBL" id="SEQ04304.1"/>
    </source>
</evidence>
<name>A0A1H9CT03_9GAMM</name>
<dbReference type="PANTHER" id="PTHR43060">
    <property type="entry name" value="3-HYDROXYISOBUTYRATE DEHYDROGENASE-LIKE 1, MITOCHONDRIAL-RELATED"/>
    <property type="match status" value="1"/>
</dbReference>
<keyword evidence="2" id="KW-0520">NAD</keyword>
<dbReference type="InterPro" id="IPR015815">
    <property type="entry name" value="HIBADH-related"/>
</dbReference>
<dbReference type="Proteomes" id="UP000199496">
    <property type="component" value="Unassembled WGS sequence"/>
</dbReference>
<evidence type="ECO:0000313" key="8">
    <source>
        <dbReference type="Proteomes" id="UP000199496"/>
    </source>
</evidence>
<feature type="region of interest" description="Disordered" evidence="4">
    <location>
        <begin position="293"/>
        <end position="312"/>
    </location>
</feature>
<evidence type="ECO:0000256" key="1">
    <source>
        <dbReference type="ARBA" id="ARBA00023002"/>
    </source>
</evidence>
<dbReference type="EMBL" id="FOFO01000015">
    <property type="protein sequence ID" value="SEQ04304.1"/>
    <property type="molecule type" value="Genomic_DNA"/>
</dbReference>
<keyword evidence="8" id="KW-1185">Reference proteome</keyword>
<dbReference type="GO" id="GO:0016491">
    <property type="term" value="F:oxidoreductase activity"/>
    <property type="evidence" value="ECO:0007669"/>
    <property type="project" value="UniProtKB-KW"/>
</dbReference>
<dbReference type="InterPro" id="IPR029154">
    <property type="entry name" value="HIBADH-like_NADP-bd"/>
</dbReference>
<dbReference type="GO" id="GO:0051287">
    <property type="term" value="F:NAD binding"/>
    <property type="evidence" value="ECO:0007669"/>
    <property type="project" value="InterPro"/>
</dbReference>
<reference evidence="7 8" key="1">
    <citation type="submission" date="2016-10" db="EMBL/GenBank/DDBJ databases">
        <authorList>
            <person name="de Groot N.N."/>
        </authorList>
    </citation>
    <scope>NUCLEOTIDE SEQUENCE [LARGE SCALE GENOMIC DNA]</scope>
    <source>
        <strain evidence="7 8">B7-7</strain>
    </source>
</reference>
<dbReference type="STRING" id="867345.SAMN05421693_1154"/>
<organism evidence="7 8">
    <name type="scientific">Ectothiorhodospira magna</name>
    <dbReference type="NCBI Taxonomy" id="867345"/>
    <lineage>
        <taxon>Bacteria</taxon>
        <taxon>Pseudomonadati</taxon>
        <taxon>Pseudomonadota</taxon>
        <taxon>Gammaproteobacteria</taxon>
        <taxon>Chromatiales</taxon>
        <taxon>Ectothiorhodospiraceae</taxon>
        <taxon>Ectothiorhodospira</taxon>
    </lineage>
</organism>
<dbReference type="InterPro" id="IPR036291">
    <property type="entry name" value="NAD(P)-bd_dom_sf"/>
</dbReference>
<evidence type="ECO:0000259" key="6">
    <source>
        <dbReference type="Pfam" id="PF14833"/>
    </source>
</evidence>
<dbReference type="PIRSF" id="PIRSF000103">
    <property type="entry name" value="HIBADH"/>
    <property type="match status" value="1"/>
</dbReference>
<dbReference type="Pfam" id="PF14833">
    <property type="entry name" value="NAD_binding_11"/>
    <property type="match status" value="1"/>
</dbReference>
<gene>
    <name evidence="7" type="ORF">SAMN05421693_1154</name>
</gene>
<evidence type="ECO:0000259" key="5">
    <source>
        <dbReference type="Pfam" id="PF03446"/>
    </source>
</evidence>
<dbReference type="Gene3D" id="1.10.1040.10">
    <property type="entry name" value="N-(1-d-carboxylethyl)-l-norvaline Dehydrogenase, domain 2"/>
    <property type="match status" value="1"/>
</dbReference>
<feature type="domain" description="6-phosphogluconate dehydrogenase NADP-binding" evidence="5">
    <location>
        <begin position="4"/>
        <end position="163"/>
    </location>
</feature>
<dbReference type="GO" id="GO:0050661">
    <property type="term" value="F:NADP binding"/>
    <property type="evidence" value="ECO:0007669"/>
    <property type="project" value="InterPro"/>
</dbReference>
<dbReference type="InterPro" id="IPR008927">
    <property type="entry name" value="6-PGluconate_DH-like_C_sf"/>
</dbReference>
<sequence length="312" mass="32133">MALRIGCIGLGIMGRPMASRWLAAGHEVTVWARNPEAVAPLITQGAQSVASAADLARQVDVIFTNVSDTPDVEQVLLGSGGVVVGARPGLIVVDHSTISPTATRRLAAVLAGQGVHLLDAPVSGGEQGAIDGTLSIMVGGEAAVLEQVRPLLEVVGQTITHLGGHGAGQFTKACNQLLVAQTIMAVSEAIVLAEAANVDPAAMREALLGGLAGSRILEVHGERMIRREYLPGFKTRLHHKDMSIVLQAAAELGLPLPGAALSAQWINAAVGLGHGEADSAVVAEVLRRLAPSGPIHDEEQSPFAAVEPRAGK</sequence>
<dbReference type="SUPFAM" id="SSF51735">
    <property type="entry name" value="NAD(P)-binding Rossmann-fold domains"/>
    <property type="match status" value="1"/>
</dbReference>
<dbReference type="InterPro" id="IPR006115">
    <property type="entry name" value="6PGDH_NADP-bd"/>
</dbReference>
<dbReference type="SUPFAM" id="SSF48179">
    <property type="entry name" value="6-phosphogluconate dehydrogenase C-terminal domain-like"/>
    <property type="match status" value="1"/>
</dbReference>
<dbReference type="PANTHER" id="PTHR43060:SF15">
    <property type="entry name" value="3-HYDROXYISOBUTYRATE DEHYDROGENASE-LIKE 1, MITOCHONDRIAL-RELATED"/>
    <property type="match status" value="1"/>
</dbReference>
<dbReference type="InterPro" id="IPR013328">
    <property type="entry name" value="6PGD_dom2"/>
</dbReference>
<feature type="active site" evidence="3">
    <location>
        <position position="172"/>
    </location>
</feature>
<evidence type="ECO:0000256" key="3">
    <source>
        <dbReference type="PIRSR" id="PIRSR000103-1"/>
    </source>
</evidence>
<accession>A0A1H9CT03</accession>
<proteinExistence type="predicted"/>
<feature type="domain" description="3-hydroxyisobutyrate dehydrogenase-like NAD-binding" evidence="6">
    <location>
        <begin position="166"/>
        <end position="284"/>
    </location>
</feature>
<dbReference type="AlphaFoldDB" id="A0A1H9CT03"/>
<keyword evidence="1" id="KW-0560">Oxidoreductase</keyword>
<protein>
    <submittedName>
        <fullName evidence="7">2-hydroxy-3-oxopropionate reductase</fullName>
    </submittedName>
</protein>